<gene>
    <name evidence="1" type="ORF">L1987_27586</name>
</gene>
<evidence type="ECO:0000313" key="2">
    <source>
        <dbReference type="Proteomes" id="UP001056120"/>
    </source>
</evidence>
<reference evidence="1 2" key="2">
    <citation type="journal article" date="2022" name="Mol. Ecol. Resour.">
        <title>The genomes of chicory, endive, great burdock and yacon provide insights into Asteraceae paleo-polyploidization history and plant inulin production.</title>
        <authorList>
            <person name="Fan W."/>
            <person name="Wang S."/>
            <person name="Wang H."/>
            <person name="Wang A."/>
            <person name="Jiang F."/>
            <person name="Liu H."/>
            <person name="Zhao H."/>
            <person name="Xu D."/>
            <person name="Zhang Y."/>
        </authorList>
    </citation>
    <scope>NUCLEOTIDE SEQUENCE [LARGE SCALE GENOMIC DNA]</scope>
    <source>
        <strain evidence="2">cv. Yunnan</strain>
        <tissue evidence="1">Leaves</tissue>
    </source>
</reference>
<dbReference type="Proteomes" id="UP001056120">
    <property type="component" value="Linkage Group LG09"/>
</dbReference>
<proteinExistence type="predicted"/>
<comment type="caution">
    <text evidence="1">The sequence shown here is derived from an EMBL/GenBank/DDBJ whole genome shotgun (WGS) entry which is preliminary data.</text>
</comment>
<organism evidence="1 2">
    <name type="scientific">Smallanthus sonchifolius</name>
    <dbReference type="NCBI Taxonomy" id="185202"/>
    <lineage>
        <taxon>Eukaryota</taxon>
        <taxon>Viridiplantae</taxon>
        <taxon>Streptophyta</taxon>
        <taxon>Embryophyta</taxon>
        <taxon>Tracheophyta</taxon>
        <taxon>Spermatophyta</taxon>
        <taxon>Magnoliopsida</taxon>
        <taxon>eudicotyledons</taxon>
        <taxon>Gunneridae</taxon>
        <taxon>Pentapetalae</taxon>
        <taxon>asterids</taxon>
        <taxon>campanulids</taxon>
        <taxon>Asterales</taxon>
        <taxon>Asteraceae</taxon>
        <taxon>Asteroideae</taxon>
        <taxon>Heliantheae alliance</taxon>
        <taxon>Millerieae</taxon>
        <taxon>Smallanthus</taxon>
    </lineage>
</organism>
<sequence>MLLCWILISCVKLGLLGSCSCCYLFCCVQLCVISSCCYLLAPAVTWYGCLMLCAYFCNQYLPDSQNSGPFFTIELDVIFNPGLGYINDNRIGLEVNSIILVAFIG</sequence>
<accession>A0ACB9IBX5</accession>
<name>A0ACB9IBX5_9ASTR</name>
<protein>
    <submittedName>
        <fullName evidence="1">Uncharacterized protein</fullName>
    </submittedName>
</protein>
<evidence type="ECO:0000313" key="1">
    <source>
        <dbReference type="EMBL" id="KAI3805322.1"/>
    </source>
</evidence>
<reference evidence="2" key="1">
    <citation type="journal article" date="2022" name="Mol. Ecol. Resour.">
        <title>The genomes of chicory, endive, great burdock and yacon provide insights into Asteraceae palaeo-polyploidization history and plant inulin production.</title>
        <authorList>
            <person name="Fan W."/>
            <person name="Wang S."/>
            <person name="Wang H."/>
            <person name="Wang A."/>
            <person name="Jiang F."/>
            <person name="Liu H."/>
            <person name="Zhao H."/>
            <person name="Xu D."/>
            <person name="Zhang Y."/>
        </authorList>
    </citation>
    <scope>NUCLEOTIDE SEQUENCE [LARGE SCALE GENOMIC DNA]</scope>
    <source>
        <strain evidence="2">cv. Yunnan</strain>
    </source>
</reference>
<keyword evidence="2" id="KW-1185">Reference proteome</keyword>
<dbReference type="EMBL" id="CM042026">
    <property type="protein sequence ID" value="KAI3805322.1"/>
    <property type="molecule type" value="Genomic_DNA"/>
</dbReference>